<dbReference type="InterPro" id="IPR015403">
    <property type="entry name" value="Mon2/Sec7/BIG1-like_HDS"/>
</dbReference>
<dbReference type="SUPFAM" id="SSF48371">
    <property type="entry name" value="ARM repeat"/>
    <property type="match status" value="1"/>
</dbReference>
<proteinExistence type="predicted"/>
<feature type="domain" description="Mon2/Sec7/BIG1-like HDS" evidence="2">
    <location>
        <begin position="22"/>
        <end position="103"/>
    </location>
</feature>
<dbReference type="InterPro" id="IPR011989">
    <property type="entry name" value="ARM-like"/>
</dbReference>
<protein>
    <recommendedName>
        <fullName evidence="2">Mon2/Sec7/BIG1-like HDS domain-containing protein</fullName>
    </recommendedName>
</protein>
<dbReference type="Pfam" id="PF09324">
    <property type="entry name" value="Sec7-like_HDS"/>
    <property type="match status" value="1"/>
</dbReference>
<keyword evidence="4" id="KW-1185">Reference proteome</keyword>
<evidence type="ECO:0000256" key="1">
    <source>
        <dbReference type="SAM" id="MobiDB-lite"/>
    </source>
</evidence>
<feature type="region of interest" description="Disordered" evidence="1">
    <location>
        <begin position="346"/>
        <end position="372"/>
    </location>
</feature>
<evidence type="ECO:0000259" key="2">
    <source>
        <dbReference type="Pfam" id="PF09324"/>
    </source>
</evidence>
<name>A0A8C5SBM5_LATLA</name>
<accession>A0A8C5SBM5</accession>
<dbReference type="GeneTree" id="ENSGT00940000157108"/>
<organism evidence="3 4">
    <name type="scientific">Laticauda laticaudata</name>
    <name type="common">Blue-ringed sea krait</name>
    <name type="synonym">Blue-lipped sea krait</name>
    <dbReference type="NCBI Taxonomy" id="8630"/>
    <lineage>
        <taxon>Eukaryota</taxon>
        <taxon>Metazoa</taxon>
        <taxon>Chordata</taxon>
        <taxon>Craniata</taxon>
        <taxon>Vertebrata</taxon>
        <taxon>Euteleostomi</taxon>
        <taxon>Lepidosauria</taxon>
        <taxon>Squamata</taxon>
        <taxon>Bifurcata</taxon>
        <taxon>Unidentata</taxon>
        <taxon>Episquamata</taxon>
        <taxon>Toxicofera</taxon>
        <taxon>Serpentes</taxon>
        <taxon>Colubroidea</taxon>
        <taxon>Elapidae</taxon>
        <taxon>Laticaudinae</taxon>
        <taxon>Laticauda</taxon>
    </lineage>
</organism>
<reference evidence="3" key="1">
    <citation type="submission" date="2025-08" db="UniProtKB">
        <authorList>
            <consortium name="Ensembl"/>
        </authorList>
    </citation>
    <scope>IDENTIFICATION</scope>
</reference>
<evidence type="ECO:0000313" key="3">
    <source>
        <dbReference type="Ensembl" id="ENSLLTP00000015359.1"/>
    </source>
</evidence>
<dbReference type="PANTHER" id="PTHR10663">
    <property type="entry name" value="GUANYL-NUCLEOTIDE EXCHANGE FACTOR"/>
    <property type="match status" value="1"/>
</dbReference>
<dbReference type="InterPro" id="IPR016024">
    <property type="entry name" value="ARM-type_fold"/>
</dbReference>
<dbReference type="FunFam" id="1.25.10.10:FF:000143">
    <property type="entry name" value="ADP-ribosylation factor guanine nucleotide-exchange factor 2 (brefeldin A-inhibited)"/>
    <property type="match status" value="1"/>
</dbReference>
<reference evidence="3" key="2">
    <citation type="submission" date="2025-09" db="UniProtKB">
        <authorList>
            <consortium name="Ensembl"/>
        </authorList>
    </citation>
    <scope>IDENTIFICATION</scope>
</reference>
<evidence type="ECO:0000313" key="4">
    <source>
        <dbReference type="Proteomes" id="UP000694406"/>
    </source>
</evidence>
<dbReference type="Gene3D" id="1.25.10.10">
    <property type="entry name" value="Leucine-rich Repeat Variant"/>
    <property type="match status" value="1"/>
</dbReference>
<dbReference type="Proteomes" id="UP000694406">
    <property type="component" value="Unplaced"/>
</dbReference>
<dbReference type="Ensembl" id="ENSLLTT00000015957.1">
    <property type="protein sequence ID" value="ENSLLTP00000015359.1"/>
    <property type="gene ID" value="ENSLLTG00000011755.1"/>
</dbReference>
<sequence length="413" mass="47676">GLPSKKNVAIFAVDSLRQLSMKFLEKGELANFRFQKDFLRPFEHIMKRNRSPTIRDMVVRCIAQMVNSQAANIRSGWKNIFSVFHLAASDQDESIVELAFQTTGHIVTIVFEKHFPATIDSFQDAVKCLSEFACNAAFPDTSMEAIRLIRHCAKYVSERPQAFREYTSDDMNVAPEDRVWVRGWFPILFELSCIINRCKLDVRTRGLTVMFEIMKTYGHTYEKHWWQDLFRIVFRIFDNMKLPEQQTEKAEWMTTTCNHALYAICDVFTQYLEVLSDVLLDDIFAQLYWCVQQDNEQLARSGTNCLENVVILNGEKFTLEIWDKTCNCMLDIFKTTIPHALLTWRPVGGDTTPPSPSSGREKQLDAISQKSVDIHDSVQPKSLDRRQFQPIVGLPANEEVSKNKPIASKKKCF</sequence>
<dbReference type="PANTHER" id="PTHR10663:SF137">
    <property type="entry name" value="BREFELDIN A-INHIBITED GUANINE NUCLEOTIDE-EXCHANGE PROTEIN 1"/>
    <property type="match status" value="1"/>
</dbReference>
<dbReference type="AlphaFoldDB" id="A0A8C5SBM5"/>